<organism evidence="1 2">
    <name type="scientific">Haloechinothrix alba</name>
    <dbReference type="NCBI Taxonomy" id="664784"/>
    <lineage>
        <taxon>Bacteria</taxon>
        <taxon>Bacillati</taxon>
        <taxon>Actinomycetota</taxon>
        <taxon>Actinomycetes</taxon>
        <taxon>Pseudonocardiales</taxon>
        <taxon>Pseudonocardiaceae</taxon>
        <taxon>Haloechinothrix</taxon>
    </lineage>
</organism>
<gene>
    <name evidence="1" type="ORF">SAMN06265360_1402</name>
</gene>
<proteinExistence type="predicted"/>
<sequence>MPHAIALRAGCLPADGRAGPLSRALLAASGTAELLVTIIGNEIRQLAGCWQAMLRHKRIKLSSLYIAKINLHLFNDGIADLVDDIGARVLFASAGLREQDESVVSLMPSGATRYAFEGSVPSGCESYEAASTEAPCEPLADWPAGAPMIYSLVIIGRPEGIKVPVPPAQEGEPRADMPVAVTPRVFGLGADDAYPSPVPPDHATPLWWSGMIHTWTARWCG</sequence>
<name>A0A239AHQ6_9PSEU</name>
<dbReference type="Proteomes" id="UP000198348">
    <property type="component" value="Unassembled WGS sequence"/>
</dbReference>
<dbReference type="EMBL" id="FZNW01000040">
    <property type="protein sequence ID" value="SNR94548.1"/>
    <property type="molecule type" value="Genomic_DNA"/>
</dbReference>
<evidence type="ECO:0000313" key="2">
    <source>
        <dbReference type="Proteomes" id="UP000198348"/>
    </source>
</evidence>
<dbReference type="AlphaFoldDB" id="A0A239AHQ6"/>
<accession>A0A239AHQ6</accession>
<reference evidence="2" key="1">
    <citation type="submission" date="2017-06" db="EMBL/GenBank/DDBJ databases">
        <authorList>
            <person name="Varghese N."/>
            <person name="Submissions S."/>
        </authorList>
    </citation>
    <scope>NUCLEOTIDE SEQUENCE [LARGE SCALE GENOMIC DNA]</scope>
    <source>
        <strain evidence="2">DSM 45207</strain>
    </source>
</reference>
<evidence type="ECO:0000313" key="1">
    <source>
        <dbReference type="EMBL" id="SNR94548.1"/>
    </source>
</evidence>
<protein>
    <submittedName>
        <fullName evidence="1">Uncharacterized protein</fullName>
    </submittedName>
</protein>
<keyword evidence="2" id="KW-1185">Reference proteome</keyword>